<feature type="active site" description="Nucleophile" evidence="6">
    <location>
        <position position="293"/>
    </location>
</feature>
<evidence type="ECO:0000256" key="4">
    <source>
        <dbReference type="ARBA" id="ARBA00022676"/>
    </source>
</evidence>
<comment type="caution">
    <text evidence="8">The sequence shown here is derived from an EMBL/GenBank/DDBJ whole genome shotgun (WGS) entry which is preliminary data.</text>
</comment>
<dbReference type="InterPro" id="IPR006048">
    <property type="entry name" value="A-amylase/branching_C"/>
</dbReference>
<dbReference type="InterPro" id="IPR013783">
    <property type="entry name" value="Ig-like_fold"/>
</dbReference>
<feature type="domain" description="Glycosyl hydrolase family 13 catalytic" evidence="7">
    <location>
        <begin position="137"/>
        <end position="481"/>
    </location>
</feature>
<dbReference type="InterPro" id="IPR004193">
    <property type="entry name" value="Glyco_hydro_13_N"/>
</dbReference>
<name>A0A814SM24_ADIRI</name>
<dbReference type="GO" id="GO:0003844">
    <property type="term" value="F:1,4-alpha-glucan branching enzyme activity"/>
    <property type="evidence" value="ECO:0007669"/>
    <property type="project" value="UniProtKB-EC"/>
</dbReference>
<dbReference type="AlphaFoldDB" id="A0A814SM24"/>
<dbReference type="PANTHER" id="PTHR43651:SF3">
    <property type="entry name" value="1,4-ALPHA-GLUCAN-BRANCHING ENZYME"/>
    <property type="match status" value="1"/>
</dbReference>
<comment type="catalytic activity">
    <reaction evidence="1">
        <text>Transfers a segment of a (1-&gt;4)-alpha-D-glucan chain to a primary hydroxy group in a similar glucan chain.</text>
        <dbReference type="EC" id="2.4.1.18"/>
    </reaction>
</comment>
<evidence type="ECO:0000256" key="3">
    <source>
        <dbReference type="ARBA" id="ARBA00012541"/>
    </source>
</evidence>
<reference evidence="8" key="1">
    <citation type="submission" date="2021-02" db="EMBL/GenBank/DDBJ databases">
        <authorList>
            <person name="Nowell W R."/>
        </authorList>
    </citation>
    <scope>NUCLEOTIDE SEQUENCE</scope>
</reference>
<dbReference type="Pfam" id="PF00128">
    <property type="entry name" value="Alpha-amylase"/>
    <property type="match status" value="1"/>
</dbReference>
<dbReference type="OrthoDB" id="5590356at2759"/>
<dbReference type="PANTHER" id="PTHR43651">
    <property type="entry name" value="1,4-ALPHA-GLUCAN-BRANCHING ENZYME"/>
    <property type="match status" value="1"/>
</dbReference>
<dbReference type="InterPro" id="IPR006047">
    <property type="entry name" value="GH13_cat_dom"/>
</dbReference>
<dbReference type="Gene3D" id="3.20.20.80">
    <property type="entry name" value="Glycosidases"/>
    <property type="match status" value="1"/>
</dbReference>
<gene>
    <name evidence="8" type="ORF">EDS130_LOCUS22438</name>
</gene>
<dbReference type="EMBL" id="CAJNOJ010000118">
    <property type="protein sequence ID" value="CAF1147795.1"/>
    <property type="molecule type" value="Genomic_DNA"/>
</dbReference>
<feature type="active site" description="Proton donor" evidence="6">
    <location>
        <position position="332"/>
    </location>
</feature>
<evidence type="ECO:0000256" key="2">
    <source>
        <dbReference type="ARBA" id="ARBA00009000"/>
    </source>
</evidence>
<evidence type="ECO:0000313" key="8">
    <source>
        <dbReference type="EMBL" id="CAF1147795.1"/>
    </source>
</evidence>
<evidence type="ECO:0000256" key="1">
    <source>
        <dbReference type="ARBA" id="ARBA00000826"/>
    </source>
</evidence>
<dbReference type="Proteomes" id="UP000663852">
    <property type="component" value="Unassembled WGS sequence"/>
</dbReference>
<evidence type="ECO:0000256" key="5">
    <source>
        <dbReference type="ARBA" id="ARBA00022679"/>
    </source>
</evidence>
<keyword evidence="5" id="KW-0808">Transferase</keyword>
<evidence type="ECO:0000256" key="6">
    <source>
        <dbReference type="PIRSR" id="PIRSR000463-1"/>
    </source>
</evidence>
<dbReference type="EC" id="2.4.1.18" evidence="3"/>
<dbReference type="GO" id="GO:0005978">
    <property type="term" value="P:glycogen biosynthetic process"/>
    <property type="evidence" value="ECO:0007669"/>
    <property type="project" value="InterPro"/>
</dbReference>
<dbReference type="Pfam" id="PF02922">
    <property type="entry name" value="CBM_48"/>
    <property type="match status" value="1"/>
</dbReference>
<dbReference type="InterPro" id="IPR013780">
    <property type="entry name" value="Glyco_hydro_b"/>
</dbReference>
<dbReference type="Pfam" id="PF02806">
    <property type="entry name" value="Alpha-amylase_C"/>
    <property type="match status" value="1"/>
</dbReference>
<dbReference type="SUPFAM" id="SSF51011">
    <property type="entry name" value="Glycosyl hydrolase domain"/>
    <property type="match status" value="1"/>
</dbReference>
<dbReference type="SMART" id="SM00642">
    <property type="entry name" value="Aamy"/>
    <property type="match status" value="1"/>
</dbReference>
<keyword evidence="4" id="KW-0328">Glycosyltransferase</keyword>
<dbReference type="InterPro" id="IPR037439">
    <property type="entry name" value="Branching_enzy"/>
</dbReference>
<protein>
    <recommendedName>
        <fullName evidence="3">1,4-alpha-glucan branching enzyme</fullName>
        <ecNumber evidence="3">2.4.1.18</ecNumber>
    </recommendedName>
</protein>
<dbReference type="GO" id="GO:0004553">
    <property type="term" value="F:hydrolase activity, hydrolyzing O-glycosyl compounds"/>
    <property type="evidence" value="ECO:0007669"/>
    <property type="project" value="InterPro"/>
</dbReference>
<dbReference type="GO" id="GO:0043169">
    <property type="term" value="F:cation binding"/>
    <property type="evidence" value="ECO:0007669"/>
    <property type="project" value="InterPro"/>
</dbReference>
<dbReference type="InterPro" id="IPR017853">
    <property type="entry name" value="GH"/>
</dbReference>
<evidence type="ECO:0000259" key="7">
    <source>
        <dbReference type="SMART" id="SM00642"/>
    </source>
</evidence>
<dbReference type="GO" id="GO:0005829">
    <property type="term" value="C:cytosol"/>
    <property type="evidence" value="ECO:0007669"/>
    <property type="project" value="TreeGrafter"/>
</dbReference>
<proteinExistence type="inferred from homology"/>
<sequence>MMSHLKLYEIRGAQFNHENQTTRFCLYAPNARNVYVILIAYGFQQYRLEMVKNHENLWEIVTDKAPPGQRYLYLINDFRGREKLRIDPISFSVVSNRLTRQVQSVVHDEHAYVWNDQNWMRRRSQTNPLKLPLSIYEIQPKSWKSSVYWPMNYRQLTFDLINYCLEMGFTHVEMYGILEHTDRWEYGYQISNYFAPSRFNGQCDDLKYLIDHLHQNNIGVILDWVPTHFKHHHFFHGYSTSLHEYDGTDLYANVPSQWSTLYFDFDKEETRRLLFASALYFLDRLHFDGIRFDAVSQMIRRNQTDIPSAMTFLRELNQTIHTHYPGVMCIAEESEGYPNVNRALNFDLKWNFGWSNNARNFLRTPVTERAGHWREKILDVLNCARWSEDKMICTVSHDDTETGPFDSRNVLLNCASHARNEIEKFADLRNFFAWQICAPSRGHLIHMGDEIVQPMSWFQRCFRGKSSMDWSLSNSTSLHGRIQKCIQDLNHLYIRHRQFWEYGEESYSLIYEYAPNLVIAYHRGISNNYRIAVIHNFSDHGYRSYDIQLPKSDPNIERIQHVKEIFNTNQLQYGGSGTFQNERIEIDRNNMTLTVALPPLSTIVLNETLI</sequence>
<dbReference type="Gene3D" id="2.60.40.10">
    <property type="entry name" value="Immunoglobulins"/>
    <property type="match status" value="1"/>
</dbReference>
<dbReference type="Gene3D" id="2.60.40.1180">
    <property type="entry name" value="Golgi alpha-mannosidase II"/>
    <property type="match status" value="1"/>
</dbReference>
<dbReference type="PIRSF" id="PIRSF000463">
    <property type="entry name" value="GlgB"/>
    <property type="match status" value="1"/>
</dbReference>
<accession>A0A814SM24</accession>
<dbReference type="CDD" id="cd11322">
    <property type="entry name" value="AmyAc_Glg_BE"/>
    <property type="match status" value="1"/>
</dbReference>
<dbReference type="SUPFAM" id="SSF51445">
    <property type="entry name" value="(Trans)glycosidases"/>
    <property type="match status" value="1"/>
</dbReference>
<comment type="similarity">
    <text evidence="2">Belongs to the glycosyl hydrolase 13 family. GlgB subfamily.</text>
</comment>
<organism evidence="8 9">
    <name type="scientific">Adineta ricciae</name>
    <name type="common">Rotifer</name>
    <dbReference type="NCBI Taxonomy" id="249248"/>
    <lineage>
        <taxon>Eukaryota</taxon>
        <taxon>Metazoa</taxon>
        <taxon>Spiralia</taxon>
        <taxon>Gnathifera</taxon>
        <taxon>Rotifera</taxon>
        <taxon>Eurotatoria</taxon>
        <taxon>Bdelloidea</taxon>
        <taxon>Adinetida</taxon>
        <taxon>Adinetidae</taxon>
        <taxon>Adineta</taxon>
    </lineage>
</organism>
<evidence type="ECO:0000313" key="9">
    <source>
        <dbReference type="Proteomes" id="UP000663852"/>
    </source>
</evidence>